<accession>D3RMC2</accession>
<keyword evidence="2" id="KW-0808">Transferase</keyword>
<dbReference type="PANTHER" id="PTHR43179:SF7">
    <property type="entry name" value="RHAMNOSYLTRANSFERASE WBBL"/>
    <property type="match status" value="1"/>
</dbReference>
<dbReference type="PANTHER" id="PTHR43179">
    <property type="entry name" value="RHAMNOSYLTRANSFERASE WBBL"/>
    <property type="match status" value="1"/>
</dbReference>
<evidence type="ECO:0000313" key="2">
    <source>
        <dbReference type="EMBL" id="ADC61180.1"/>
    </source>
</evidence>
<dbReference type="CDD" id="cd04186">
    <property type="entry name" value="GT_2_like_c"/>
    <property type="match status" value="1"/>
</dbReference>
<evidence type="ECO:0000259" key="1">
    <source>
        <dbReference type="Pfam" id="PF00535"/>
    </source>
</evidence>
<dbReference type="GO" id="GO:0016740">
    <property type="term" value="F:transferase activity"/>
    <property type="evidence" value="ECO:0007669"/>
    <property type="project" value="UniProtKB-KW"/>
</dbReference>
<dbReference type="InterPro" id="IPR029044">
    <property type="entry name" value="Nucleotide-diphossugar_trans"/>
</dbReference>
<proteinExistence type="predicted"/>
<dbReference type="HOGENOM" id="CLU_005003_5_0_6"/>
<dbReference type="Pfam" id="PF00535">
    <property type="entry name" value="Glycos_transf_2"/>
    <property type="match status" value="1"/>
</dbReference>
<sequence length="707" mass="81448">MKIKKTAESALTPLERPPHLTCKNGVYEIDSIPAWIELTWQGELPSGWVLLRGRLIRRGRDFSARLFIETDGADYHYDLPISLKGTLLELIELPDGVRRLRLQPMRSLGKFELHDWRLEPAGWLKRTAYRWRRVLPVYAKLSRRQRSILGLRLYTPLFDLERAYRLAGNTRFYAPSLFYEQWFALFGQLSHHDRRLIRRRLRRWTRARPHFEIHLDDRTDRHAGALAKTLASLESQLYRDFSLNGAATAGTPDWTLHLEHGMTLSEHALYWFAEVIRAHPAARLIYCDHDVHDESGQPRNPVFKPDWSPELLRSTPYIGPTVIFHHETRRQFMSEHGLPEPTSSADLHALLLGLCESLKSEQILHLAAPVWHLPSTIRIDSSPNVVQAHLDRIGVSATVSPTERGHYDVRYTLPDPPPRVSLLIPTRDKLEYLRPCVESLLSSSTYPDFEVLIIDNGSVEPETRDYLNRLVERSRSQTNRATIRVIRDERPFNFSALNNAAAHQAQGDVLCLLNNDTEIITPDWLEIMVGHLIQPGVGVVGAKLYYSDGRIQHAGDTVGPGGCAHHLHAFLDRADPGYCDRAILAQDLSAVTAACLLTWRHLYLQLGGFDEEHLPVAFNDVDYCLRVREHGWRVVWTPRAELYHHESVSRGKQEDPRKIARAARELAYMRQRWGAVMRHDPFYNLNLSYQRPDFSLSHMPMVDRPWL</sequence>
<feature type="domain" description="Glycosyltransferase 2-like" evidence="1">
    <location>
        <begin position="421"/>
        <end position="549"/>
    </location>
</feature>
<dbReference type="KEGG" id="alv:Alvin_0213"/>
<gene>
    <name evidence="2" type="ordered locus">Alvin_0213</name>
</gene>
<dbReference type="eggNOG" id="COG1216">
    <property type="taxonomic scope" value="Bacteria"/>
</dbReference>
<dbReference type="OrthoDB" id="9801954at2"/>
<dbReference type="SUPFAM" id="SSF53448">
    <property type="entry name" value="Nucleotide-diphospho-sugar transferases"/>
    <property type="match status" value="1"/>
</dbReference>
<dbReference type="EMBL" id="CP001896">
    <property type="protein sequence ID" value="ADC61180.1"/>
    <property type="molecule type" value="Genomic_DNA"/>
</dbReference>
<keyword evidence="3" id="KW-1185">Reference proteome</keyword>
<dbReference type="Gene3D" id="3.90.550.10">
    <property type="entry name" value="Spore Coat Polysaccharide Biosynthesis Protein SpsA, Chain A"/>
    <property type="match status" value="2"/>
</dbReference>
<organism evidence="2 3">
    <name type="scientific">Allochromatium vinosum (strain ATCC 17899 / DSM 180 / NBRC 103801 / NCIMB 10441 / D)</name>
    <name type="common">Chromatium vinosum</name>
    <dbReference type="NCBI Taxonomy" id="572477"/>
    <lineage>
        <taxon>Bacteria</taxon>
        <taxon>Pseudomonadati</taxon>
        <taxon>Pseudomonadota</taxon>
        <taxon>Gammaproteobacteria</taxon>
        <taxon>Chromatiales</taxon>
        <taxon>Chromatiaceae</taxon>
        <taxon>Allochromatium</taxon>
    </lineage>
</organism>
<evidence type="ECO:0000313" key="3">
    <source>
        <dbReference type="Proteomes" id="UP000001441"/>
    </source>
</evidence>
<name>D3RMC2_ALLVD</name>
<dbReference type="AlphaFoldDB" id="D3RMC2"/>
<dbReference type="STRING" id="572477.Alvin_0213"/>
<dbReference type="InterPro" id="IPR001173">
    <property type="entry name" value="Glyco_trans_2-like"/>
</dbReference>
<reference evidence="2 3" key="1">
    <citation type="journal article" date="2011" name="Stand. Genomic Sci.">
        <title>Complete genome sequence of Allochromatium vinosum DSM 180(T).</title>
        <authorList>
            <person name="Weissgerber T."/>
            <person name="Zigann R."/>
            <person name="Bruce D."/>
            <person name="Chang Y.J."/>
            <person name="Detter J.C."/>
            <person name="Han C."/>
            <person name="Hauser L."/>
            <person name="Jeffries C.D."/>
            <person name="Land M."/>
            <person name="Munk A.C."/>
            <person name="Tapia R."/>
            <person name="Dahl C."/>
        </authorList>
    </citation>
    <scope>NUCLEOTIDE SEQUENCE [LARGE SCALE GENOMIC DNA]</scope>
    <source>
        <strain evidence="3">ATCC 17899 / DSM 180 / NBRC 103801 / NCIMB 10441 / D</strain>
    </source>
</reference>
<dbReference type="CAZy" id="GT2">
    <property type="family name" value="Glycosyltransferase Family 2"/>
</dbReference>
<protein>
    <submittedName>
        <fullName evidence="2">Glycosyl transferase family 2</fullName>
    </submittedName>
</protein>
<dbReference type="Proteomes" id="UP000001441">
    <property type="component" value="Chromosome"/>
</dbReference>